<gene>
    <name evidence="2" type="ORF">POCTA_138.1.T0110379</name>
</gene>
<accession>A0A8S1SII9</accession>
<name>A0A8S1SII9_PAROT</name>
<keyword evidence="3" id="KW-1185">Reference proteome</keyword>
<feature type="compositionally biased region" description="Basic and acidic residues" evidence="1">
    <location>
        <begin position="44"/>
        <end position="54"/>
    </location>
</feature>
<dbReference type="AlphaFoldDB" id="A0A8S1SII9"/>
<feature type="region of interest" description="Disordered" evidence="1">
    <location>
        <begin position="1"/>
        <end position="54"/>
    </location>
</feature>
<sequence length="125" mass="14819">MKGVKNNTKTNKQSANEKSKISNKIEQKFHQLNGQQFENQNGHRLYDDEQKPEVDPQLNISQYDEEVQQSPKKKVKTIPIEDYMNKLSLFTSDSQEKFQEEPSNAQQYEQSEDYCCIVQQWRDKE</sequence>
<evidence type="ECO:0000313" key="2">
    <source>
        <dbReference type="EMBL" id="CAD8140335.1"/>
    </source>
</evidence>
<comment type="caution">
    <text evidence="2">The sequence shown here is derived from an EMBL/GenBank/DDBJ whole genome shotgun (WGS) entry which is preliminary data.</text>
</comment>
<evidence type="ECO:0000313" key="3">
    <source>
        <dbReference type="Proteomes" id="UP000683925"/>
    </source>
</evidence>
<proteinExistence type="predicted"/>
<protein>
    <submittedName>
        <fullName evidence="2">Uncharacterized protein</fullName>
    </submittedName>
</protein>
<feature type="compositionally biased region" description="Polar residues" evidence="1">
    <location>
        <begin position="30"/>
        <end position="42"/>
    </location>
</feature>
<organism evidence="2 3">
    <name type="scientific">Paramecium octaurelia</name>
    <dbReference type="NCBI Taxonomy" id="43137"/>
    <lineage>
        <taxon>Eukaryota</taxon>
        <taxon>Sar</taxon>
        <taxon>Alveolata</taxon>
        <taxon>Ciliophora</taxon>
        <taxon>Intramacronucleata</taxon>
        <taxon>Oligohymenophorea</taxon>
        <taxon>Peniculida</taxon>
        <taxon>Parameciidae</taxon>
        <taxon>Paramecium</taxon>
    </lineage>
</organism>
<feature type="compositionally biased region" description="Polar residues" evidence="1">
    <location>
        <begin position="1"/>
        <end position="14"/>
    </location>
</feature>
<evidence type="ECO:0000256" key="1">
    <source>
        <dbReference type="SAM" id="MobiDB-lite"/>
    </source>
</evidence>
<dbReference type="EMBL" id="CAJJDP010000010">
    <property type="protein sequence ID" value="CAD8140335.1"/>
    <property type="molecule type" value="Genomic_DNA"/>
</dbReference>
<dbReference type="Proteomes" id="UP000683925">
    <property type="component" value="Unassembled WGS sequence"/>
</dbReference>
<feature type="compositionally biased region" description="Basic and acidic residues" evidence="1">
    <location>
        <begin position="15"/>
        <end position="29"/>
    </location>
</feature>
<reference evidence="2" key="1">
    <citation type="submission" date="2021-01" db="EMBL/GenBank/DDBJ databases">
        <authorList>
            <consortium name="Genoscope - CEA"/>
            <person name="William W."/>
        </authorList>
    </citation>
    <scope>NUCLEOTIDE SEQUENCE</scope>
</reference>